<protein>
    <submittedName>
        <fullName evidence="3">Gfo/Idh/MocA family oxidoreductase</fullName>
    </submittedName>
</protein>
<dbReference type="Proteomes" id="UP001165489">
    <property type="component" value="Unassembled WGS sequence"/>
</dbReference>
<accession>A0ABS9V3Y1</accession>
<dbReference type="Gene3D" id="3.30.360.10">
    <property type="entry name" value="Dihydrodipicolinate Reductase, domain 2"/>
    <property type="match status" value="1"/>
</dbReference>
<dbReference type="InterPro" id="IPR055170">
    <property type="entry name" value="GFO_IDH_MocA-like_dom"/>
</dbReference>
<dbReference type="InterPro" id="IPR051317">
    <property type="entry name" value="Gfo/Idh/MocA_oxidoreduct"/>
</dbReference>
<dbReference type="InterPro" id="IPR036291">
    <property type="entry name" value="NAD(P)-bd_dom_sf"/>
</dbReference>
<feature type="domain" description="Gfo/Idh/MocA-like oxidoreductase N-terminal" evidence="1">
    <location>
        <begin position="8"/>
        <end position="130"/>
    </location>
</feature>
<dbReference type="SUPFAM" id="SSF55347">
    <property type="entry name" value="Glyceraldehyde-3-phosphate dehydrogenase-like, C-terminal domain"/>
    <property type="match status" value="1"/>
</dbReference>
<feature type="domain" description="GFO/IDH/MocA-like oxidoreductase" evidence="2">
    <location>
        <begin position="147"/>
        <end position="279"/>
    </location>
</feature>
<organism evidence="3 4">
    <name type="scientific">Belliella filtrata</name>
    <dbReference type="NCBI Taxonomy" id="2923435"/>
    <lineage>
        <taxon>Bacteria</taxon>
        <taxon>Pseudomonadati</taxon>
        <taxon>Bacteroidota</taxon>
        <taxon>Cytophagia</taxon>
        <taxon>Cytophagales</taxon>
        <taxon>Cyclobacteriaceae</taxon>
        <taxon>Belliella</taxon>
    </lineage>
</organism>
<dbReference type="SUPFAM" id="SSF51735">
    <property type="entry name" value="NAD(P)-binding Rossmann-fold domains"/>
    <property type="match status" value="1"/>
</dbReference>
<evidence type="ECO:0000259" key="1">
    <source>
        <dbReference type="Pfam" id="PF01408"/>
    </source>
</evidence>
<name>A0ABS9V3Y1_9BACT</name>
<dbReference type="PANTHER" id="PTHR43708">
    <property type="entry name" value="CONSERVED EXPRESSED OXIDOREDUCTASE (EUROFUNG)"/>
    <property type="match status" value="1"/>
</dbReference>
<dbReference type="InterPro" id="IPR000683">
    <property type="entry name" value="Gfo/Idh/MocA-like_OxRdtase_N"/>
</dbReference>
<comment type="caution">
    <text evidence="3">The sequence shown here is derived from an EMBL/GenBank/DDBJ whole genome shotgun (WGS) entry which is preliminary data.</text>
</comment>
<sequence length="389" mass="43092">MQNTQKLKMGMIGGGPGSFIGAIHRSAAHLDGLIELTAGAFSSDPAKSKQAGESLMLDPTRVYESYDQMLETESKLPASERINIVSIVTPNHAHFAPAKKALELGFHVILDKPMTLDYKEAKGLYEIIYNAKTEFALTHTYTGYPMVKQAKQMVADGVIGEVRKVYVEYPQGWLWKLLETEDNKQAQWRTDPSKSGSSGCFGDIGTHAFNLAEYVSGQKVAKICADIDIKVSGRKLDDDGAVLMRFENNASGILTASQIDTGAENNLKIKIYGDKGGLEWQQEDCNTLIVRWPNEPDQIYRAGTPYLSSLAQENTRTPAGHPEGYIEAFANIYRNFARCILAKQQGQQPKQEWLDYPGAEDGIRGMAFVQHVLASAYSEMKWTPLVVEK</sequence>
<dbReference type="Pfam" id="PF22725">
    <property type="entry name" value="GFO_IDH_MocA_C3"/>
    <property type="match status" value="1"/>
</dbReference>
<gene>
    <name evidence="3" type="ORF">MM239_17070</name>
</gene>
<dbReference type="PANTHER" id="PTHR43708:SF3">
    <property type="entry name" value="OXIDOREDUCTASE"/>
    <property type="match status" value="1"/>
</dbReference>
<dbReference type="Gene3D" id="3.40.50.720">
    <property type="entry name" value="NAD(P)-binding Rossmann-like Domain"/>
    <property type="match status" value="1"/>
</dbReference>
<evidence type="ECO:0000313" key="4">
    <source>
        <dbReference type="Proteomes" id="UP001165489"/>
    </source>
</evidence>
<keyword evidence="4" id="KW-1185">Reference proteome</keyword>
<dbReference type="RefSeq" id="WP_241349472.1">
    <property type="nucleotide sequence ID" value="NZ_JAKZGP010000060.1"/>
</dbReference>
<dbReference type="Pfam" id="PF01408">
    <property type="entry name" value="GFO_IDH_MocA"/>
    <property type="match status" value="1"/>
</dbReference>
<proteinExistence type="predicted"/>
<reference evidence="3" key="1">
    <citation type="submission" date="2022-03" db="EMBL/GenBank/DDBJ databases">
        <title>De novo assembled genomes of Belliella spp. (Cyclobacteriaceae) strains.</title>
        <authorList>
            <person name="Szabo A."/>
            <person name="Korponai K."/>
            <person name="Felfoldi T."/>
        </authorList>
    </citation>
    <scope>NUCLEOTIDE SEQUENCE</scope>
    <source>
        <strain evidence="3">DSM 111904</strain>
    </source>
</reference>
<evidence type="ECO:0000313" key="3">
    <source>
        <dbReference type="EMBL" id="MCH7411119.1"/>
    </source>
</evidence>
<dbReference type="EMBL" id="JAKZGP010000060">
    <property type="protein sequence ID" value="MCH7411119.1"/>
    <property type="molecule type" value="Genomic_DNA"/>
</dbReference>
<evidence type="ECO:0000259" key="2">
    <source>
        <dbReference type="Pfam" id="PF22725"/>
    </source>
</evidence>